<reference evidence="2" key="1">
    <citation type="submission" date="2019-09" db="EMBL/GenBank/DDBJ databases">
        <authorList>
            <person name="Li J."/>
        </authorList>
    </citation>
    <scope>NUCLEOTIDE SEQUENCE [LARGE SCALE GENOMIC DNA]</scope>
    <source>
        <strain evidence="2">JCM 14732</strain>
    </source>
</reference>
<dbReference type="Proteomes" id="UP000380867">
    <property type="component" value="Unassembled WGS sequence"/>
</dbReference>
<feature type="compositionally biased region" description="Polar residues" evidence="1">
    <location>
        <begin position="20"/>
        <end position="29"/>
    </location>
</feature>
<proteinExistence type="predicted"/>
<evidence type="ECO:0000256" key="1">
    <source>
        <dbReference type="SAM" id="MobiDB-lite"/>
    </source>
</evidence>
<dbReference type="RefSeq" id="WP_149690200.1">
    <property type="nucleotide sequence ID" value="NZ_SDPQ02000003.1"/>
</dbReference>
<gene>
    <name evidence="2" type="ORF">ESP70_015390</name>
</gene>
<keyword evidence="3" id="KW-1185">Reference proteome</keyword>
<organism evidence="2 3">
    <name type="scientific">Aeromicrobium ginsengisoli</name>
    <dbReference type="NCBI Taxonomy" id="363867"/>
    <lineage>
        <taxon>Bacteria</taxon>
        <taxon>Bacillati</taxon>
        <taxon>Actinomycetota</taxon>
        <taxon>Actinomycetes</taxon>
        <taxon>Propionibacteriales</taxon>
        <taxon>Nocardioidaceae</taxon>
        <taxon>Aeromicrobium</taxon>
    </lineage>
</organism>
<protein>
    <submittedName>
        <fullName evidence="2">Uncharacterized protein</fullName>
    </submittedName>
</protein>
<accession>A0A5M4FBA7</accession>
<name>A0A5M4FBA7_9ACTN</name>
<evidence type="ECO:0000313" key="3">
    <source>
        <dbReference type="Proteomes" id="UP000380867"/>
    </source>
</evidence>
<dbReference type="AlphaFoldDB" id="A0A5M4FBA7"/>
<sequence>MGGSSDVTGVEVGQLHKVGTTVSGRSTSGHAAAKGLKEGLDSASGGLGHPIVGTALTSFVNDHVLDDSGKLGNLLTDGGHNVSNVASTARNSDEQGGANLAAPISTTSEVGDRINRQV</sequence>
<dbReference type="OrthoDB" id="3747363at2"/>
<feature type="region of interest" description="Disordered" evidence="1">
    <location>
        <begin position="17"/>
        <end position="44"/>
    </location>
</feature>
<comment type="caution">
    <text evidence="2">The sequence shown here is derived from an EMBL/GenBank/DDBJ whole genome shotgun (WGS) entry which is preliminary data.</text>
</comment>
<feature type="region of interest" description="Disordered" evidence="1">
    <location>
        <begin position="89"/>
        <end position="118"/>
    </location>
</feature>
<evidence type="ECO:0000313" key="2">
    <source>
        <dbReference type="EMBL" id="KAA1395537.1"/>
    </source>
</evidence>
<dbReference type="EMBL" id="SDPQ02000003">
    <property type="protein sequence ID" value="KAA1395537.1"/>
    <property type="molecule type" value="Genomic_DNA"/>
</dbReference>